<keyword evidence="7" id="KW-0378">Hydrolase</keyword>
<evidence type="ECO:0000259" key="8">
    <source>
        <dbReference type="Pfam" id="PF01182"/>
    </source>
</evidence>
<proteinExistence type="inferred from homology"/>
<dbReference type="RefSeq" id="WP_012501594.1">
    <property type="nucleotide sequence ID" value="NC_011027.1"/>
</dbReference>
<feature type="domain" description="Glucosamine/galactosamine-6-phosphate isomerase" evidence="8">
    <location>
        <begin position="10"/>
        <end position="258"/>
    </location>
</feature>
<dbReference type="eggNOG" id="COG0363">
    <property type="taxonomic scope" value="Bacteria"/>
</dbReference>
<gene>
    <name evidence="7" type="primary">pgl</name>
    <name evidence="9" type="ordered locus">Cpar_0337</name>
</gene>
<protein>
    <recommendedName>
        <fullName evidence="6 7">6-phosphogluconolactonase</fullName>
        <shortName evidence="7">6PGL</shortName>
        <ecNumber evidence="5 7">3.1.1.31</ecNumber>
    </recommendedName>
</protein>
<dbReference type="PANTHER" id="PTHR11054:SF0">
    <property type="entry name" value="6-PHOSPHOGLUCONOLACTONASE"/>
    <property type="match status" value="1"/>
</dbReference>
<dbReference type="Gene3D" id="3.40.50.1360">
    <property type="match status" value="1"/>
</dbReference>
<dbReference type="GO" id="GO:0017057">
    <property type="term" value="F:6-phosphogluconolactonase activity"/>
    <property type="evidence" value="ECO:0007669"/>
    <property type="project" value="UniProtKB-UniRule"/>
</dbReference>
<dbReference type="CDD" id="cd01400">
    <property type="entry name" value="6PGL"/>
    <property type="match status" value="1"/>
</dbReference>
<evidence type="ECO:0000256" key="3">
    <source>
        <dbReference type="ARBA" id="ARBA00004961"/>
    </source>
</evidence>
<dbReference type="AlphaFoldDB" id="B3QKX3"/>
<comment type="similarity">
    <text evidence="4 7">Belongs to the glucosamine/galactosamine-6-phosphate isomerase family. 6-phosphogluconolactonase subfamily.</text>
</comment>
<reference evidence="9" key="1">
    <citation type="submission" date="2008-06" db="EMBL/GenBank/DDBJ databases">
        <title>Complete sequence of Chlorobaculum parvum NCIB 8327.</title>
        <authorList>
            <consortium name="US DOE Joint Genome Institute"/>
            <person name="Lucas S."/>
            <person name="Copeland A."/>
            <person name="Lapidus A."/>
            <person name="Glavina del Rio T."/>
            <person name="Dalin E."/>
            <person name="Tice H."/>
            <person name="Bruce D."/>
            <person name="Goodwin L."/>
            <person name="Pitluck S."/>
            <person name="Schmutz J."/>
            <person name="Larimer F."/>
            <person name="Land M."/>
            <person name="Hauser L."/>
            <person name="Kyrpides N."/>
            <person name="Mikhailova N."/>
            <person name="Zhao F."/>
            <person name="Li T."/>
            <person name="Liu Z."/>
            <person name="Overmann J."/>
            <person name="Bryant D.A."/>
            <person name="Richardson P."/>
        </authorList>
    </citation>
    <scope>NUCLEOTIDE SEQUENCE [LARGE SCALE GENOMIC DNA]</scope>
    <source>
        <strain evidence="9">NCIB 8327</strain>
    </source>
</reference>
<dbReference type="OrthoDB" id="9810967at2"/>
<evidence type="ECO:0000256" key="1">
    <source>
        <dbReference type="ARBA" id="ARBA00000832"/>
    </source>
</evidence>
<dbReference type="InterPro" id="IPR039104">
    <property type="entry name" value="6PGL"/>
</dbReference>
<dbReference type="KEGG" id="cpc:Cpar_0337"/>
<dbReference type="SUPFAM" id="SSF100950">
    <property type="entry name" value="NagB/RpiA/CoA transferase-like"/>
    <property type="match status" value="1"/>
</dbReference>
<dbReference type="EC" id="3.1.1.31" evidence="5 7"/>
<evidence type="ECO:0000313" key="10">
    <source>
        <dbReference type="Proteomes" id="UP000008811"/>
    </source>
</evidence>
<dbReference type="EMBL" id="CP001099">
    <property type="protein sequence ID" value="ACF10761.1"/>
    <property type="molecule type" value="Genomic_DNA"/>
</dbReference>
<dbReference type="HOGENOM" id="CLU_053947_2_0_10"/>
<dbReference type="Proteomes" id="UP000008811">
    <property type="component" value="Chromosome"/>
</dbReference>
<comment type="function">
    <text evidence="2 7">Hydrolysis of 6-phosphogluconolactone to 6-phosphogluconate.</text>
</comment>
<dbReference type="InterPro" id="IPR037171">
    <property type="entry name" value="NagB/RpiA_transferase-like"/>
</dbReference>
<dbReference type="InterPro" id="IPR006148">
    <property type="entry name" value="Glc/Gal-6P_isomerase"/>
</dbReference>
<accession>B3QKX3</accession>
<evidence type="ECO:0000313" key="9">
    <source>
        <dbReference type="EMBL" id="ACF10761.1"/>
    </source>
</evidence>
<evidence type="ECO:0000256" key="4">
    <source>
        <dbReference type="ARBA" id="ARBA00010662"/>
    </source>
</evidence>
<keyword evidence="10" id="KW-1185">Reference proteome</keyword>
<dbReference type="Pfam" id="PF01182">
    <property type="entry name" value="Glucosamine_iso"/>
    <property type="match status" value="1"/>
</dbReference>
<organism evidence="9 10">
    <name type="scientific">Chlorobaculum parvum (strain DSM 263 / NCIMB 8327)</name>
    <name type="common">Chlorobium vibrioforme subsp. thiosulfatophilum</name>
    <dbReference type="NCBI Taxonomy" id="517417"/>
    <lineage>
        <taxon>Bacteria</taxon>
        <taxon>Pseudomonadati</taxon>
        <taxon>Chlorobiota</taxon>
        <taxon>Chlorobiia</taxon>
        <taxon>Chlorobiales</taxon>
        <taxon>Chlorobiaceae</taxon>
        <taxon>Chlorobaculum</taxon>
    </lineage>
</organism>
<evidence type="ECO:0000256" key="2">
    <source>
        <dbReference type="ARBA" id="ARBA00002681"/>
    </source>
</evidence>
<comment type="catalytic activity">
    <reaction evidence="1 7">
        <text>6-phospho-D-glucono-1,5-lactone + H2O = 6-phospho-D-gluconate + H(+)</text>
        <dbReference type="Rhea" id="RHEA:12556"/>
        <dbReference type="ChEBI" id="CHEBI:15377"/>
        <dbReference type="ChEBI" id="CHEBI:15378"/>
        <dbReference type="ChEBI" id="CHEBI:57955"/>
        <dbReference type="ChEBI" id="CHEBI:58759"/>
        <dbReference type="EC" id="3.1.1.31"/>
    </reaction>
</comment>
<dbReference type="GO" id="GO:0005975">
    <property type="term" value="P:carbohydrate metabolic process"/>
    <property type="evidence" value="ECO:0007669"/>
    <property type="project" value="UniProtKB-UniRule"/>
</dbReference>
<name>B3QKX3_CHLP8</name>
<evidence type="ECO:0000256" key="6">
    <source>
        <dbReference type="ARBA" id="ARBA00020337"/>
    </source>
</evidence>
<dbReference type="NCBIfam" id="TIGR01198">
    <property type="entry name" value="pgl"/>
    <property type="match status" value="1"/>
</dbReference>
<comment type="pathway">
    <text evidence="3 7">Carbohydrate degradation; pentose phosphate pathway; D-ribulose 5-phosphate from D-glucose 6-phosphate (oxidative stage): step 2/3.</text>
</comment>
<evidence type="ECO:0000256" key="7">
    <source>
        <dbReference type="RuleBase" id="RU365095"/>
    </source>
</evidence>
<dbReference type="UniPathway" id="UPA00115">
    <property type="reaction ID" value="UER00409"/>
</dbReference>
<dbReference type="GO" id="GO:0006098">
    <property type="term" value="P:pentose-phosphate shunt"/>
    <property type="evidence" value="ECO:0007669"/>
    <property type="project" value="UniProtKB-UniPathway"/>
</dbReference>
<dbReference type="PANTHER" id="PTHR11054">
    <property type="entry name" value="6-PHOSPHOGLUCONOLACTONASE"/>
    <property type="match status" value="1"/>
</dbReference>
<evidence type="ECO:0000256" key="5">
    <source>
        <dbReference type="ARBA" id="ARBA00013198"/>
    </source>
</evidence>
<sequence length="271" mass="30463">MTHWISAPHDELLEKAVAAITDLAYRAVAERGRFTLVLSGGHTPAALYLKLARGIKEERYLELGYTLPDEARRPVRNPESIILPWPQTLLFQGDERYLPPSHPDSNYGMARKTLIRYICIKPADIHRMPTESGDPEADARRYEALIRGLFHKRGSDEAPPSFDLILLGLGDDGHTASLMPDDKAALNEKERWVIAVEAPNGKPPGTRLTLTLPVINEAKNVLFLVPPSRKDFARSISNGERPELPSGMVRPRSGDVWWFVEESQKQNQEML</sequence>
<dbReference type="InterPro" id="IPR005900">
    <property type="entry name" value="6-phosphogluconolactonase_DevB"/>
</dbReference>
<dbReference type="STRING" id="517417.Cpar_0337"/>